<dbReference type="EMBL" id="JAUSZI010000002">
    <property type="protein sequence ID" value="MDQ1032203.1"/>
    <property type="molecule type" value="Genomic_DNA"/>
</dbReference>
<sequence>MREHPVEAVAQALLVGRCALGGGAQAECGADDGVPTAQRSTEFGLRDARELGLQKLACDVEGDALLLVTAARGQHGAAHGGGAAAYFGEKGGFADSGASGEGEQAAAGPVVRFGDVLTGADAIPTRADAVPTRIGGVPTRTGAVPTRASGISARTGVVRTRTSVVRSQPGDLGQRLVHSREFTLALEERPSAPHAALTHAAPPATVVRPARGDGALRDLQAPQRTPGASAVDPIGRY</sequence>
<protein>
    <submittedName>
        <fullName evidence="2">Uncharacterized protein</fullName>
    </submittedName>
</protein>
<evidence type="ECO:0000313" key="2">
    <source>
        <dbReference type="EMBL" id="MDQ1032203.1"/>
    </source>
</evidence>
<comment type="caution">
    <text evidence="2">The sequence shown here is derived from an EMBL/GenBank/DDBJ whole genome shotgun (WGS) entry which is preliminary data.</text>
</comment>
<reference evidence="2 3" key="1">
    <citation type="submission" date="2023-07" db="EMBL/GenBank/DDBJ databases">
        <title>Comparative genomics of wheat-associated soil bacteria to identify genetic determinants of phenazine resistance.</title>
        <authorList>
            <person name="Mouncey N."/>
        </authorList>
    </citation>
    <scope>NUCLEOTIDE SEQUENCE [LARGE SCALE GENOMIC DNA]</scope>
    <source>
        <strain evidence="2 3">V2I4</strain>
    </source>
</reference>
<keyword evidence="3" id="KW-1185">Reference proteome</keyword>
<feature type="region of interest" description="Disordered" evidence="1">
    <location>
        <begin position="215"/>
        <end position="237"/>
    </location>
</feature>
<feature type="region of interest" description="Disordered" evidence="1">
    <location>
        <begin position="133"/>
        <end position="152"/>
    </location>
</feature>
<name>A0ABU0T8S0_9ACTN</name>
<organism evidence="2 3">
    <name type="scientific">Streptomyces umbrinus</name>
    <dbReference type="NCBI Taxonomy" id="67370"/>
    <lineage>
        <taxon>Bacteria</taxon>
        <taxon>Bacillati</taxon>
        <taxon>Actinomycetota</taxon>
        <taxon>Actinomycetes</taxon>
        <taxon>Kitasatosporales</taxon>
        <taxon>Streptomycetaceae</taxon>
        <taxon>Streptomyces</taxon>
        <taxon>Streptomyces phaeochromogenes group</taxon>
    </lineage>
</organism>
<proteinExistence type="predicted"/>
<dbReference type="Proteomes" id="UP001230328">
    <property type="component" value="Unassembled WGS sequence"/>
</dbReference>
<accession>A0ABU0T8S0</accession>
<evidence type="ECO:0000256" key="1">
    <source>
        <dbReference type="SAM" id="MobiDB-lite"/>
    </source>
</evidence>
<gene>
    <name evidence="2" type="ORF">QF035_009785</name>
</gene>
<evidence type="ECO:0000313" key="3">
    <source>
        <dbReference type="Proteomes" id="UP001230328"/>
    </source>
</evidence>